<organism evidence="12 17">
    <name type="scientific">Roseburia intestinalis</name>
    <dbReference type="NCBI Taxonomy" id="166486"/>
    <lineage>
        <taxon>Bacteria</taxon>
        <taxon>Bacillati</taxon>
        <taxon>Bacillota</taxon>
        <taxon>Clostridia</taxon>
        <taxon>Lachnospirales</taxon>
        <taxon>Lachnospiraceae</taxon>
        <taxon>Roseburia</taxon>
    </lineage>
</organism>
<feature type="transmembrane region" description="Helical" evidence="7">
    <location>
        <begin position="213"/>
        <end position="231"/>
    </location>
</feature>
<gene>
    <name evidence="13" type="ORF">DW264_01075</name>
    <name evidence="12" type="ORF">DW927_05295</name>
    <name evidence="14" type="ORF">DWZ31_02885</name>
    <name evidence="11" type="ORF">GCK47_05490</name>
    <name evidence="10" type="ORF">GMD50_13450</name>
</gene>
<dbReference type="Pfam" id="PF01545">
    <property type="entry name" value="Cation_efflux"/>
    <property type="match status" value="1"/>
</dbReference>
<keyword evidence="6 7" id="KW-0472">Membrane</keyword>
<evidence type="ECO:0000313" key="13">
    <source>
        <dbReference type="EMBL" id="RHG30868.1"/>
    </source>
</evidence>
<evidence type="ECO:0000313" key="18">
    <source>
        <dbReference type="Proteomes" id="UP000478483"/>
    </source>
</evidence>
<comment type="similarity">
    <text evidence="2">Belongs to the cation diffusion facilitator (CDF) transporter (TC 2.A.4) family.</text>
</comment>
<sequence length="405" mass="44427">MEVFGNRHCMRSDTGGSDMITFLSKFFIKEKEDKGKIRQEYGILCGMVGIFLNILLFCGKFFAGTISHSIAVTADAFNNLSDAGSSAVTLIGFKLAGAKPDSEHPFGHGRIEYVSGLIVAAAILLMAYELIRDSIIKIIHPEETEFSVMVVVILIISILVKLYMYLYNSGVAKKIDSAAMKATATDSLSDTCATAVVLVAALIGHFTGIYVDGYCGALVGVFIMFAGIGAAKDTLNPLLGQPPEEEFVQKIDQIVMAHEEICGIHDLIVHDYGPGRQMVSLHAEVPAEGNILEIHDIIDNVENELKEKLGCDATIHMDPIVTSDEHVSEMKAAVISIIKGIDERINMHDFRVVTGPTHTNIIFDVLIPYKFQIQDDELAARITSQVRERLGNNYYVVIKVDHSYV</sequence>
<dbReference type="SUPFAM" id="SSF160240">
    <property type="entry name" value="Cation efflux protein cytoplasmic domain-like"/>
    <property type="match status" value="1"/>
</dbReference>
<evidence type="ECO:0000256" key="5">
    <source>
        <dbReference type="ARBA" id="ARBA00022989"/>
    </source>
</evidence>
<dbReference type="GO" id="GO:0008324">
    <property type="term" value="F:monoatomic cation transmembrane transporter activity"/>
    <property type="evidence" value="ECO:0007669"/>
    <property type="project" value="InterPro"/>
</dbReference>
<evidence type="ECO:0000313" key="12">
    <source>
        <dbReference type="EMBL" id="RHA68695.1"/>
    </source>
</evidence>
<dbReference type="Proteomes" id="UP000284051">
    <property type="component" value="Unassembled WGS sequence"/>
</dbReference>
<dbReference type="Pfam" id="PF16916">
    <property type="entry name" value="ZT_dimer"/>
    <property type="match status" value="1"/>
</dbReference>
<evidence type="ECO:0000256" key="4">
    <source>
        <dbReference type="ARBA" id="ARBA00022692"/>
    </source>
</evidence>
<evidence type="ECO:0000259" key="8">
    <source>
        <dbReference type="Pfam" id="PF01545"/>
    </source>
</evidence>
<evidence type="ECO:0000256" key="6">
    <source>
        <dbReference type="ARBA" id="ARBA00023136"/>
    </source>
</evidence>
<dbReference type="Proteomes" id="UP000479531">
    <property type="component" value="Unassembled WGS sequence"/>
</dbReference>
<keyword evidence="3" id="KW-0813">Transport</keyword>
<keyword evidence="4 7" id="KW-0812">Transmembrane</keyword>
<reference evidence="11 19" key="3">
    <citation type="submission" date="2019-10" db="EMBL/GenBank/DDBJ databases">
        <title>Roseburia spp. ameliorate alcoholic fatty liver via restoration of gut barrier function.</title>
        <authorList>
            <person name="Seo B."/>
            <person name="Ko G."/>
        </authorList>
    </citation>
    <scope>NUCLEOTIDE SEQUENCE [LARGE SCALE GENOMIC DNA]</scope>
    <source>
        <strain evidence="11 19">SNUG30017</strain>
    </source>
</reference>
<dbReference type="InterPro" id="IPR027470">
    <property type="entry name" value="Cation_efflux_CTD"/>
</dbReference>
<evidence type="ECO:0000256" key="3">
    <source>
        <dbReference type="ARBA" id="ARBA00022448"/>
    </source>
</evidence>
<proteinExistence type="inferred from homology"/>
<dbReference type="AlphaFoldDB" id="A0A1Q6SCP6"/>
<feature type="transmembrane region" description="Helical" evidence="7">
    <location>
        <begin position="146"/>
        <end position="167"/>
    </location>
</feature>
<dbReference type="EMBL" id="WGGT01000004">
    <property type="protein sequence ID" value="MVQ45164.1"/>
    <property type="molecule type" value="Genomic_DNA"/>
</dbReference>
<feature type="transmembrane region" description="Helical" evidence="7">
    <location>
        <begin position="187"/>
        <end position="206"/>
    </location>
</feature>
<evidence type="ECO:0000256" key="2">
    <source>
        <dbReference type="ARBA" id="ARBA00008114"/>
    </source>
</evidence>
<keyword evidence="5 7" id="KW-1133">Transmembrane helix</keyword>
<reference evidence="15 16" key="1">
    <citation type="submission" date="2018-08" db="EMBL/GenBank/DDBJ databases">
        <title>A genome reference for cultivated species of the human gut microbiota.</title>
        <authorList>
            <person name="Zou Y."/>
            <person name="Xue W."/>
            <person name="Luo G."/>
        </authorList>
    </citation>
    <scope>NUCLEOTIDE SEQUENCE [LARGE SCALE GENOMIC DNA]</scope>
    <source>
        <strain evidence="14 15">AF31-21AC</strain>
        <strain evidence="13 16">AM22-21LB</strain>
        <strain evidence="12 17">AM43-11</strain>
    </source>
</reference>
<reference evidence="10 18" key="2">
    <citation type="journal article" date="2019" name="Nat. Med.">
        <title>A library of human gut bacterial isolates paired with longitudinal multiomics data enables mechanistic microbiome research.</title>
        <authorList>
            <person name="Poyet M."/>
            <person name="Groussin M."/>
            <person name="Gibbons S.M."/>
            <person name="Avila-Pacheco J."/>
            <person name="Jiang X."/>
            <person name="Kearney S.M."/>
            <person name="Perrotta A.R."/>
            <person name="Berdy B."/>
            <person name="Zhao S."/>
            <person name="Lieberman T.D."/>
            <person name="Swanson P.K."/>
            <person name="Smith M."/>
            <person name="Roesemann S."/>
            <person name="Alexander J.E."/>
            <person name="Rich S.A."/>
            <person name="Livny J."/>
            <person name="Vlamakis H."/>
            <person name="Clish C."/>
            <person name="Bullock K."/>
            <person name="Deik A."/>
            <person name="Scott J."/>
            <person name="Pierce K.A."/>
            <person name="Xavier R.J."/>
            <person name="Alm E.J."/>
        </authorList>
    </citation>
    <scope>NUCLEOTIDE SEQUENCE [LARGE SCALE GENOMIC DNA]</scope>
    <source>
        <strain evidence="10 18">BIOML-A1</strain>
    </source>
</reference>
<dbReference type="GO" id="GO:0016020">
    <property type="term" value="C:membrane"/>
    <property type="evidence" value="ECO:0007669"/>
    <property type="project" value="UniProtKB-SubCell"/>
</dbReference>
<protein>
    <submittedName>
        <fullName evidence="10">Cation diffusion facilitator family transporter</fullName>
    </submittedName>
    <submittedName>
        <fullName evidence="12">Cation transporter</fullName>
    </submittedName>
</protein>
<dbReference type="EMBL" id="QRID01000001">
    <property type="protein sequence ID" value="RHG30868.1"/>
    <property type="molecule type" value="Genomic_DNA"/>
</dbReference>
<dbReference type="PANTHER" id="PTHR43840:SF15">
    <property type="entry name" value="MITOCHONDRIAL METAL TRANSPORTER 1-RELATED"/>
    <property type="match status" value="1"/>
</dbReference>
<dbReference type="Proteomes" id="UP000478483">
    <property type="component" value="Unassembled WGS sequence"/>
</dbReference>
<dbReference type="EMBL" id="WNAJ01000017">
    <property type="protein sequence ID" value="MTR86036.1"/>
    <property type="molecule type" value="Genomic_DNA"/>
</dbReference>
<evidence type="ECO:0000256" key="7">
    <source>
        <dbReference type="SAM" id="Phobius"/>
    </source>
</evidence>
<evidence type="ECO:0000259" key="9">
    <source>
        <dbReference type="Pfam" id="PF16916"/>
    </source>
</evidence>
<dbReference type="EMBL" id="QSFP01000004">
    <property type="protein sequence ID" value="RHA68695.1"/>
    <property type="molecule type" value="Genomic_DNA"/>
</dbReference>
<dbReference type="EMBL" id="QRQN01000002">
    <property type="protein sequence ID" value="RHN11555.1"/>
    <property type="molecule type" value="Genomic_DNA"/>
</dbReference>
<dbReference type="Gene3D" id="3.30.70.1350">
    <property type="entry name" value="Cation efflux protein, cytoplasmic domain"/>
    <property type="match status" value="1"/>
</dbReference>
<evidence type="ECO:0000313" key="14">
    <source>
        <dbReference type="EMBL" id="RHN11555.1"/>
    </source>
</evidence>
<name>A0A1Q6SCP6_9FIRM</name>
<feature type="transmembrane region" description="Helical" evidence="7">
    <location>
        <begin position="113"/>
        <end position="131"/>
    </location>
</feature>
<comment type="caution">
    <text evidence="12">The sequence shown here is derived from an EMBL/GenBank/DDBJ whole genome shotgun (WGS) entry which is preliminary data.</text>
</comment>
<dbReference type="Proteomes" id="UP000284465">
    <property type="component" value="Unassembled WGS sequence"/>
</dbReference>
<dbReference type="InterPro" id="IPR058533">
    <property type="entry name" value="Cation_efflux_TM"/>
</dbReference>
<dbReference type="Proteomes" id="UP000283586">
    <property type="component" value="Unassembled WGS sequence"/>
</dbReference>
<dbReference type="InterPro" id="IPR002524">
    <property type="entry name" value="Cation_efflux"/>
</dbReference>
<dbReference type="InterPro" id="IPR036837">
    <property type="entry name" value="Cation_efflux_CTD_sf"/>
</dbReference>
<feature type="domain" description="Cation efflux protein cytoplasmic" evidence="9">
    <location>
        <begin position="243"/>
        <end position="319"/>
    </location>
</feature>
<evidence type="ECO:0000256" key="1">
    <source>
        <dbReference type="ARBA" id="ARBA00004141"/>
    </source>
</evidence>
<dbReference type="InterPro" id="IPR050291">
    <property type="entry name" value="CDF_Transporter"/>
</dbReference>
<dbReference type="InterPro" id="IPR027469">
    <property type="entry name" value="Cation_efflux_TMD_sf"/>
</dbReference>
<feature type="transmembrane region" description="Helical" evidence="7">
    <location>
        <begin position="41"/>
        <end position="63"/>
    </location>
</feature>
<dbReference type="NCBIfam" id="TIGR01297">
    <property type="entry name" value="CDF"/>
    <property type="match status" value="1"/>
</dbReference>
<dbReference type="SUPFAM" id="SSF161111">
    <property type="entry name" value="Cation efflux protein transmembrane domain-like"/>
    <property type="match status" value="1"/>
</dbReference>
<comment type="subcellular location">
    <subcellularLocation>
        <location evidence="1">Membrane</location>
        <topology evidence="1">Multi-pass membrane protein</topology>
    </subcellularLocation>
</comment>
<dbReference type="FunFam" id="1.20.1510.10:FF:000006">
    <property type="entry name" value="Divalent cation efflux transporter"/>
    <property type="match status" value="1"/>
</dbReference>
<evidence type="ECO:0000313" key="10">
    <source>
        <dbReference type="EMBL" id="MTR86036.1"/>
    </source>
</evidence>
<evidence type="ECO:0000313" key="17">
    <source>
        <dbReference type="Proteomes" id="UP000284465"/>
    </source>
</evidence>
<feature type="domain" description="Cation efflux protein transmembrane" evidence="8">
    <location>
        <begin position="48"/>
        <end position="239"/>
    </location>
</feature>
<evidence type="ECO:0000313" key="19">
    <source>
        <dbReference type="Proteomes" id="UP000479531"/>
    </source>
</evidence>
<evidence type="ECO:0000313" key="16">
    <source>
        <dbReference type="Proteomes" id="UP000284051"/>
    </source>
</evidence>
<dbReference type="PANTHER" id="PTHR43840">
    <property type="entry name" value="MITOCHONDRIAL METAL TRANSPORTER 1-RELATED"/>
    <property type="match status" value="1"/>
</dbReference>
<dbReference type="Gene3D" id="1.20.1510.10">
    <property type="entry name" value="Cation efflux protein transmembrane domain"/>
    <property type="match status" value="1"/>
</dbReference>
<accession>A0A1Q6SCP6</accession>
<evidence type="ECO:0000313" key="15">
    <source>
        <dbReference type="Proteomes" id="UP000283586"/>
    </source>
</evidence>
<evidence type="ECO:0000313" key="11">
    <source>
        <dbReference type="EMBL" id="MVQ45164.1"/>
    </source>
</evidence>